<sequence>MGAKMDYAFVTAAFSIAIKLVAGGMILFFAEVKHRKTSLPWGLAWIAYAYAIAGDISGNYIIGAMSVAIFASLIFYGTTRLIGAEFYIGKVSRIIALLPMFFVILLVSGALMLPRNLNLLIMGVSHAVSGLFMILSGFLLLELREIYGKKANNLGITLIIYGIHQVDYLALRNEQGFATVGFVLGLILTVVSALLMIQFVLVTPFGPKSARVHEKIQKGVLILRLESIEGYMDLLRDYPVLAFVRTISTPNKWTTFKLSNVPGKLTIEPTNLPRILETAVEYMKRAREDGDSFRPVILIEGLEYLRLYNDFSSIAKFLATLKDYVSVNEGTLIVVLDEKAWEKKEFHLLTRILT</sequence>
<feature type="transmembrane region" description="Helical" evidence="1">
    <location>
        <begin position="6"/>
        <end position="30"/>
    </location>
</feature>
<dbReference type="PANTHER" id="PTHR33531:SF7">
    <property type="entry name" value="HYPOTHETICAL MEMBRANE PROTEIN, CONSERVED"/>
    <property type="match status" value="1"/>
</dbReference>
<evidence type="ECO:0000256" key="1">
    <source>
        <dbReference type="SAM" id="Phobius"/>
    </source>
</evidence>
<proteinExistence type="predicted"/>
<dbReference type="HOGENOM" id="CLU_063611_0_0_2"/>
<dbReference type="Proteomes" id="UP000001488">
    <property type="component" value="Chromosome"/>
</dbReference>
<feature type="domain" description="DUF835" evidence="2">
    <location>
        <begin position="234"/>
        <end position="353"/>
    </location>
</feature>
<feature type="transmembrane region" description="Helical" evidence="1">
    <location>
        <begin position="177"/>
        <end position="201"/>
    </location>
</feature>
<keyword evidence="1" id="KW-0812">Transmembrane</keyword>
<protein>
    <recommendedName>
        <fullName evidence="2">DUF835 domain-containing protein</fullName>
    </recommendedName>
</protein>
<keyword evidence="4" id="KW-1185">Reference proteome</keyword>
<feature type="transmembrane region" description="Helical" evidence="1">
    <location>
        <begin position="94"/>
        <end position="113"/>
    </location>
</feature>
<dbReference type="PATRIC" id="fig|593117.10.peg.756"/>
<name>C5A4U8_THEGJ</name>
<evidence type="ECO:0000313" key="3">
    <source>
        <dbReference type="EMBL" id="ACS33260.1"/>
    </source>
</evidence>
<feature type="transmembrane region" description="Helical" evidence="1">
    <location>
        <begin position="119"/>
        <end position="141"/>
    </location>
</feature>
<dbReference type="EMBL" id="CP001398">
    <property type="protein sequence ID" value="ACS33260.1"/>
    <property type="molecule type" value="Genomic_DNA"/>
</dbReference>
<reference evidence="3 4" key="1">
    <citation type="journal article" date="2007" name="Genome Biol.">
        <title>Genome analysis and genome-wide proteomics of Thermococcus gammatolerans, the most radioresistant organism known amongst the Archaea.</title>
        <authorList>
            <person name="Zivanovic Y."/>
            <person name="Armengaud J."/>
            <person name="Lagorce A."/>
            <person name="Leplat C."/>
            <person name="Guerin P."/>
            <person name="Dutertre M."/>
            <person name="Anthouard V."/>
            <person name="Forterre P."/>
            <person name="Wincker P."/>
            <person name="Confalonieri F."/>
        </authorList>
    </citation>
    <scope>NUCLEOTIDE SEQUENCE [LARGE SCALE GENOMIC DNA]</scope>
    <source>
        <strain evidence="4">DSM 15229 / JCM 11827 / EJ3</strain>
    </source>
</reference>
<keyword evidence="1" id="KW-1133">Transmembrane helix</keyword>
<dbReference type="Pfam" id="PF05763">
    <property type="entry name" value="DUF835"/>
    <property type="match status" value="1"/>
</dbReference>
<evidence type="ECO:0000259" key="2">
    <source>
        <dbReference type="Pfam" id="PF05763"/>
    </source>
</evidence>
<keyword evidence="1" id="KW-0472">Membrane</keyword>
<dbReference type="eggNOG" id="arCOG03805">
    <property type="taxonomic scope" value="Archaea"/>
</dbReference>
<evidence type="ECO:0000313" key="4">
    <source>
        <dbReference type="Proteomes" id="UP000001488"/>
    </source>
</evidence>
<dbReference type="InterPro" id="IPR008553">
    <property type="entry name" value="DUF835"/>
</dbReference>
<feature type="transmembrane region" description="Helical" evidence="1">
    <location>
        <begin position="60"/>
        <end position="82"/>
    </location>
</feature>
<dbReference type="STRING" id="593117.TGAM_0758"/>
<dbReference type="PaxDb" id="593117-TGAM_0758"/>
<dbReference type="RefSeq" id="WP_015858378.1">
    <property type="nucleotide sequence ID" value="NC_012804.1"/>
</dbReference>
<gene>
    <name evidence="3" type="ordered locus">TGAM_0758</name>
</gene>
<dbReference type="KEGG" id="tga:TGAM_0758"/>
<accession>C5A4U8</accession>
<dbReference type="PANTHER" id="PTHR33531">
    <property type="entry name" value="RUBRERYTHRIN SUBFAMILY"/>
    <property type="match status" value="1"/>
</dbReference>
<dbReference type="AlphaFoldDB" id="C5A4U8"/>
<dbReference type="GeneID" id="7987732"/>
<organism evidence="3 4">
    <name type="scientific">Thermococcus gammatolerans (strain DSM 15229 / JCM 11827 / EJ3)</name>
    <dbReference type="NCBI Taxonomy" id="593117"/>
    <lineage>
        <taxon>Archaea</taxon>
        <taxon>Methanobacteriati</taxon>
        <taxon>Methanobacteriota</taxon>
        <taxon>Thermococci</taxon>
        <taxon>Thermococcales</taxon>
        <taxon>Thermococcaceae</taxon>
        <taxon>Thermococcus</taxon>
    </lineage>
</organism>